<dbReference type="InterPro" id="IPR053652">
    <property type="entry name" value="Phr_regulator"/>
</dbReference>
<name>Q9ZXD2_BPPH1</name>
<dbReference type="PIR" id="T13540">
    <property type="entry name" value="T13540"/>
</dbReference>
<dbReference type="EMBL" id="AB016282">
    <property type="protein sequence ID" value="BAA36657.1"/>
    <property type="molecule type" value="Genomic_DNA"/>
</dbReference>
<sequence>MKKIILCAALTFVTLSGLAVVKINQESSDVKITERPVWYSKISRAASWHIKKQKPPDRAFYFNYIQAPSKRAFFGLFQMIFLKTNIFVKPFIFSAV</sequence>
<dbReference type="KEGG" id="vg:955223"/>
<organism evidence="1 2">
    <name type="scientific">Bacillus phage phi105</name>
    <name type="common">Bacteriophage phi-105</name>
    <dbReference type="NCBI Taxonomy" id="10717"/>
    <lineage>
        <taxon>Viruses</taxon>
        <taxon>Duplodnaviria</taxon>
        <taxon>Heunggongvirae</taxon>
        <taxon>Uroviricota</taxon>
        <taxon>Caudoviricetes</taxon>
        <taxon>Spizizenvirus</taxon>
        <taxon>Spizizenvirus sv105</taxon>
    </lineage>
</organism>
<dbReference type="Proteomes" id="UP000008338">
    <property type="component" value="Segment"/>
</dbReference>
<evidence type="ECO:0000313" key="2">
    <source>
        <dbReference type="Proteomes" id="UP000008338"/>
    </source>
</evidence>
<reference evidence="1 2" key="1">
    <citation type="submission" date="1998-07" db="EMBL/GenBank/DDBJ databases">
        <title>Complete nucleotide sequence of Bacillus subtilis phage phi-105.</title>
        <authorList>
            <person name="Kobayashi K."/>
            <person name="Okamura K."/>
            <person name="Inoue T."/>
            <person name="Sato T."/>
            <person name="Kobayashi Y."/>
        </authorList>
    </citation>
    <scope>NUCLEOTIDE SEQUENCE</scope>
</reference>
<protein>
    <submittedName>
        <fullName evidence="1">ORF51</fullName>
    </submittedName>
</protein>
<dbReference type="RefSeq" id="NP_690784.1">
    <property type="nucleotide sequence ID" value="NC_004167.1"/>
</dbReference>
<organismHost>
    <name type="scientific">Bacillus subtilis</name>
    <dbReference type="NCBI Taxonomy" id="1423"/>
</organismHost>
<dbReference type="NCBIfam" id="NF038040">
    <property type="entry name" value="phero_PhrK_fam"/>
    <property type="match status" value="1"/>
</dbReference>
<dbReference type="GeneID" id="955223"/>
<evidence type="ECO:0000313" key="1">
    <source>
        <dbReference type="EMBL" id="BAA36657.1"/>
    </source>
</evidence>
<accession>Q9ZXD2</accession>
<proteinExistence type="predicted"/>